<dbReference type="Proteomes" id="UP000256294">
    <property type="component" value="Unassembled WGS sequence"/>
</dbReference>
<dbReference type="EMBL" id="QTUB01000001">
    <property type="protein sequence ID" value="REF27215.1"/>
    <property type="molecule type" value="Genomic_DNA"/>
</dbReference>
<name>A0A3D9UKV2_9GAMM</name>
<organism evidence="1 2">
    <name type="scientific">Xenorhabdus cabanillasii</name>
    <dbReference type="NCBI Taxonomy" id="351673"/>
    <lineage>
        <taxon>Bacteria</taxon>
        <taxon>Pseudomonadati</taxon>
        <taxon>Pseudomonadota</taxon>
        <taxon>Gammaproteobacteria</taxon>
        <taxon>Enterobacterales</taxon>
        <taxon>Morganellaceae</taxon>
        <taxon>Xenorhabdus</taxon>
    </lineage>
</organism>
<protein>
    <submittedName>
        <fullName evidence="1">Uncharacterized protein</fullName>
    </submittedName>
</protein>
<gene>
    <name evidence="1" type="ORF">BDD26_1965</name>
</gene>
<sequence>MRTFTSVTIKKPATKQKNTINIKGIVANIAPAHSLQTGITPITFLADQYYQGNDQNHGMGIKNNDEFKHHILTTYRIRQKHTDPVPCYNLELIAGYGYALYKRRGRYMHLIDIIPLIKADKKHCQL</sequence>
<dbReference type="RefSeq" id="WP_115826406.1">
    <property type="nucleotide sequence ID" value="NZ_QTUB01000001.1"/>
</dbReference>
<proteinExistence type="predicted"/>
<reference evidence="1 2" key="1">
    <citation type="submission" date="2018-08" db="EMBL/GenBank/DDBJ databases">
        <title>Genomic Encyclopedia of Archaeal and Bacterial Type Strains, Phase II (KMG-II): from individual species to whole genera.</title>
        <authorList>
            <person name="Goeker M."/>
        </authorList>
    </citation>
    <scope>NUCLEOTIDE SEQUENCE [LARGE SCALE GENOMIC DNA]</scope>
    <source>
        <strain evidence="1 2">DSM 17905</strain>
    </source>
</reference>
<dbReference type="AlphaFoldDB" id="A0A3D9UKV2"/>
<comment type="caution">
    <text evidence="1">The sequence shown here is derived from an EMBL/GenBank/DDBJ whole genome shotgun (WGS) entry which is preliminary data.</text>
</comment>
<accession>A0A3D9UKV2</accession>
<keyword evidence="2" id="KW-1185">Reference proteome</keyword>
<evidence type="ECO:0000313" key="2">
    <source>
        <dbReference type="Proteomes" id="UP000256294"/>
    </source>
</evidence>
<evidence type="ECO:0000313" key="1">
    <source>
        <dbReference type="EMBL" id="REF27215.1"/>
    </source>
</evidence>